<accession>A0A656HMW8</accession>
<proteinExistence type="predicted"/>
<dbReference type="AlphaFoldDB" id="A0A656HMW8"/>
<dbReference type="RefSeq" id="WP_002710740.1">
    <property type="nucleotide sequence ID" value="NZ_JH651384.1"/>
</dbReference>
<keyword evidence="1" id="KW-0456">Lyase</keyword>
<protein>
    <submittedName>
        <fullName evidence="1">Chorismate lyase</fullName>
        <ecNumber evidence="1">4.1.3.40</ecNumber>
    </submittedName>
</protein>
<dbReference type="InterPro" id="IPR002800">
    <property type="entry name" value="Rv2949c-like"/>
</dbReference>
<dbReference type="Gene3D" id="3.40.1410.10">
    <property type="entry name" value="Chorismate lyase-like"/>
    <property type="match status" value="1"/>
</dbReference>
<name>A0A656HMW8_THINJ</name>
<dbReference type="EMBL" id="JH651384">
    <property type="protein sequence ID" value="EIJ36876.1"/>
    <property type="molecule type" value="Genomic_DNA"/>
</dbReference>
<sequence>MTVPNPLFLTQRRMPDKQMPVGLSRFQRLLLVTDGTVTEMLEQYLEEKIKVKKLYEKIEPDFQQVFAHHQPWLDQGIEPVMQREILLQGQSSLNNWVHAESTVLLNHLNQGFRTDLLGSREPIGCLWEKYQVETFKSILDFEQRAAGAELADHFRITPQDQVISRTYSVYSGGKLIMIITETFPNLFFRN</sequence>
<reference evidence="2" key="1">
    <citation type="journal article" date="2011" name="Stand. Genomic Sci.">
        <title>Genome sequence of the filamentous, gliding Thiothrix nivea neotype strain (JP2(T)).</title>
        <authorList>
            <person name="Lapidus A."/>
            <person name="Nolan M."/>
            <person name="Lucas S."/>
            <person name="Glavina Del Rio T."/>
            <person name="Tice H."/>
            <person name="Cheng J.F."/>
            <person name="Tapia R."/>
            <person name="Han C."/>
            <person name="Goodwin L."/>
            <person name="Pitluck S."/>
            <person name="Liolios K."/>
            <person name="Pagani I."/>
            <person name="Ivanova N."/>
            <person name="Huntemann M."/>
            <person name="Mavromatis K."/>
            <person name="Mikhailova N."/>
            <person name="Pati A."/>
            <person name="Chen A."/>
            <person name="Palaniappan K."/>
            <person name="Land M."/>
            <person name="Brambilla E.M."/>
            <person name="Rohde M."/>
            <person name="Abt B."/>
            <person name="Verbarg S."/>
            <person name="Goker M."/>
            <person name="Bristow J."/>
            <person name="Eisen J.A."/>
            <person name="Markowitz V."/>
            <person name="Hugenholtz P."/>
            <person name="Kyrpides N.C."/>
            <person name="Klenk H.P."/>
            <person name="Woyke T."/>
        </authorList>
    </citation>
    <scope>NUCLEOTIDE SEQUENCE [LARGE SCALE GENOMIC DNA]</scope>
    <source>
        <strain evidence="2">ATCC 35100 / DSM 5205 / JP2</strain>
    </source>
</reference>
<dbReference type="Proteomes" id="UP000005317">
    <property type="component" value="Unassembled WGS sequence"/>
</dbReference>
<dbReference type="GO" id="GO:0008813">
    <property type="term" value="F:chorismate lyase activity"/>
    <property type="evidence" value="ECO:0007669"/>
    <property type="project" value="UniProtKB-EC"/>
</dbReference>
<gene>
    <name evidence="1" type="ORF">Thini_4396</name>
</gene>
<dbReference type="Pfam" id="PF01947">
    <property type="entry name" value="Rv2949c-like"/>
    <property type="match status" value="1"/>
</dbReference>
<keyword evidence="2" id="KW-1185">Reference proteome</keyword>
<dbReference type="OrthoDB" id="6297849at2"/>
<organism evidence="1 2">
    <name type="scientific">Thiothrix nivea (strain ATCC 35100 / DSM 5205 / JP2)</name>
    <dbReference type="NCBI Taxonomy" id="870187"/>
    <lineage>
        <taxon>Bacteria</taxon>
        <taxon>Pseudomonadati</taxon>
        <taxon>Pseudomonadota</taxon>
        <taxon>Gammaproteobacteria</taxon>
        <taxon>Thiotrichales</taxon>
        <taxon>Thiotrichaceae</taxon>
        <taxon>Thiothrix</taxon>
    </lineage>
</organism>
<dbReference type="InterPro" id="IPR028978">
    <property type="entry name" value="Chorismate_lyase_/UTRA_dom_sf"/>
</dbReference>
<dbReference type="SUPFAM" id="SSF64288">
    <property type="entry name" value="Chorismate lyase-like"/>
    <property type="match status" value="1"/>
</dbReference>
<evidence type="ECO:0000313" key="2">
    <source>
        <dbReference type="Proteomes" id="UP000005317"/>
    </source>
</evidence>
<dbReference type="EC" id="4.1.3.40" evidence="1"/>
<evidence type="ECO:0000313" key="1">
    <source>
        <dbReference type="EMBL" id="EIJ36876.1"/>
    </source>
</evidence>